<organism evidence="6 7">
    <name type="scientific">Rhynchosporium agropyri</name>
    <dbReference type="NCBI Taxonomy" id="914238"/>
    <lineage>
        <taxon>Eukaryota</taxon>
        <taxon>Fungi</taxon>
        <taxon>Dikarya</taxon>
        <taxon>Ascomycota</taxon>
        <taxon>Pezizomycotina</taxon>
        <taxon>Leotiomycetes</taxon>
        <taxon>Helotiales</taxon>
        <taxon>Ploettnerulaceae</taxon>
        <taxon>Rhynchosporium</taxon>
    </lineage>
</organism>
<accession>A0A1E1LRT9</accession>
<dbReference type="Pfam" id="PF11807">
    <property type="entry name" value="UstYa"/>
    <property type="match status" value="1"/>
</dbReference>
<feature type="region of interest" description="Disordered" evidence="4">
    <location>
        <begin position="282"/>
        <end position="313"/>
    </location>
</feature>
<sequence length="313" mass="35491">MSLLHHDKQSRYANIDNDEVMSIDLENDNDHDSDTTLASDGFLHSKKSTHRISKYERDSRLSSVLTWTRWAVVIFFQGIIIMLLLPTIGLLRDRWAGLGTASGWTQEKTETGGDINGLYVPTSHKWTLLTPDEEMFVPNMTSNDNRMEIRKNWDMLMPLGSGTVSIPDWEQHPMLGKPISDDPLRSGPIFEASWTHALHCLYYTVDTYHQLVVNKSFGFGGERNDYHAGHCFEYLRNQIMCMSDMTLEGSKSVLDTTGMGQAHMCRNRDEAVKWIEDRRVDDIQSIVGPDPPTDGPSELAEDMSMDRSAVDSS</sequence>
<evidence type="ECO:0000313" key="6">
    <source>
        <dbReference type="EMBL" id="CZT13176.1"/>
    </source>
</evidence>
<keyword evidence="2" id="KW-0560">Oxidoreductase</keyword>
<dbReference type="OrthoDB" id="3687641at2759"/>
<evidence type="ECO:0000256" key="2">
    <source>
        <dbReference type="ARBA" id="ARBA00023002"/>
    </source>
</evidence>
<dbReference type="PANTHER" id="PTHR33365:SF11">
    <property type="entry name" value="TAT PATHWAY SIGNAL SEQUENCE"/>
    <property type="match status" value="1"/>
</dbReference>
<keyword evidence="5" id="KW-0472">Membrane</keyword>
<dbReference type="GO" id="GO:0043386">
    <property type="term" value="P:mycotoxin biosynthetic process"/>
    <property type="evidence" value="ECO:0007669"/>
    <property type="project" value="InterPro"/>
</dbReference>
<evidence type="ECO:0000256" key="5">
    <source>
        <dbReference type="SAM" id="Phobius"/>
    </source>
</evidence>
<keyword evidence="5" id="KW-0812">Transmembrane</keyword>
<evidence type="ECO:0000256" key="3">
    <source>
        <dbReference type="ARBA" id="ARBA00035112"/>
    </source>
</evidence>
<reference evidence="7" key="1">
    <citation type="submission" date="2016-03" db="EMBL/GenBank/DDBJ databases">
        <authorList>
            <person name="Guldener U."/>
        </authorList>
    </citation>
    <scope>NUCLEOTIDE SEQUENCE [LARGE SCALE GENOMIC DNA]</scope>
    <source>
        <strain evidence="7">04CH-RAC-A.6.1</strain>
    </source>
</reference>
<feature type="compositionally biased region" description="Basic and acidic residues" evidence="4">
    <location>
        <begin position="304"/>
        <end position="313"/>
    </location>
</feature>
<comment type="similarity">
    <text evidence="3">Belongs to the ustYa family.</text>
</comment>
<dbReference type="AlphaFoldDB" id="A0A1E1LRT9"/>
<dbReference type="PANTHER" id="PTHR33365">
    <property type="entry name" value="YALI0B05434P"/>
    <property type="match status" value="1"/>
</dbReference>
<keyword evidence="7" id="KW-1185">Reference proteome</keyword>
<evidence type="ECO:0000313" key="7">
    <source>
        <dbReference type="Proteomes" id="UP000178912"/>
    </source>
</evidence>
<keyword evidence="5" id="KW-1133">Transmembrane helix</keyword>
<protein>
    <recommendedName>
        <fullName evidence="8">Oxidase ustYa</fullName>
    </recommendedName>
</protein>
<proteinExistence type="inferred from homology"/>
<dbReference type="GO" id="GO:0016491">
    <property type="term" value="F:oxidoreductase activity"/>
    <property type="evidence" value="ECO:0007669"/>
    <property type="project" value="UniProtKB-KW"/>
</dbReference>
<evidence type="ECO:0000256" key="1">
    <source>
        <dbReference type="ARBA" id="ARBA00004685"/>
    </source>
</evidence>
<evidence type="ECO:0000256" key="4">
    <source>
        <dbReference type="SAM" id="MobiDB-lite"/>
    </source>
</evidence>
<comment type="pathway">
    <text evidence="1">Mycotoxin biosynthesis.</text>
</comment>
<feature type="transmembrane region" description="Helical" evidence="5">
    <location>
        <begin position="67"/>
        <end position="85"/>
    </location>
</feature>
<evidence type="ECO:0008006" key="8">
    <source>
        <dbReference type="Google" id="ProtNLM"/>
    </source>
</evidence>
<dbReference type="InterPro" id="IPR021765">
    <property type="entry name" value="UstYa-like"/>
</dbReference>
<name>A0A1E1LRT9_9HELO</name>
<dbReference type="EMBL" id="FJUX01000179">
    <property type="protein sequence ID" value="CZT13176.1"/>
    <property type="molecule type" value="Genomic_DNA"/>
</dbReference>
<dbReference type="Proteomes" id="UP000178912">
    <property type="component" value="Unassembled WGS sequence"/>
</dbReference>
<gene>
    <name evidence="6" type="ORF">RAG0_16748</name>
</gene>